<evidence type="ECO:0000313" key="2">
    <source>
        <dbReference type="EMBL" id="KAJ6816916.1"/>
    </source>
</evidence>
<name>A0AAX6FKM8_IRIPA</name>
<dbReference type="InterPro" id="IPR037056">
    <property type="entry name" value="RNase_H1_N_sf"/>
</dbReference>
<dbReference type="PANTHER" id="PTHR33639:SF3">
    <property type="entry name" value="RIBONUCLEASE H1 N-TERMINAL DOMAIN-CONTAINING PROTEIN"/>
    <property type="match status" value="1"/>
</dbReference>
<dbReference type="SUPFAM" id="SSF55658">
    <property type="entry name" value="L9 N-domain-like"/>
    <property type="match status" value="1"/>
</dbReference>
<feature type="domain" description="Ribonuclease H1 N-terminal" evidence="1">
    <location>
        <begin position="15"/>
        <end position="38"/>
    </location>
</feature>
<dbReference type="InterPro" id="IPR052927">
    <property type="entry name" value="DCC_oxidoreductase"/>
</dbReference>
<evidence type="ECO:0000313" key="3">
    <source>
        <dbReference type="Proteomes" id="UP001140949"/>
    </source>
</evidence>
<protein>
    <recommendedName>
        <fullName evidence="1">Ribonuclease H1 N-terminal domain-containing protein</fullName>
    </recommendedName>
</protein>
<dbReference type="PANTHER" id="PTHR33639">
    <property type="entry name" value="THIOL-DISULFIDE OXIDOREDUCTASE DCC"/>
    <property type="match status" value="1"/>
</dbReference>
<dbReference type="EMBL" id="JANAVB010028000">
    <property type="protein sequence ID" value="KAJ6816916.1"/>
    <property type="molecule type" value="Genomic_DNA"/>
</dbReference>
<dbReference type="InterPro" id="IPR011320">
    <property type="entry name" value="RNase_H1_N"/>
</dbReference>
<keyword evidence="3" id="KW-1185">Reference proteome</keyword>
<evidence type="ECO:0000259" key="1">
    <source>
        <dbReference type="Pfam" id="PF01693"/>
    </source>
</evidence>
<proteinExistence type="predicted"/>
<accession>A0AAX6FKM8</accession>
<organism evidence="2 3">
    <name type="scientific">Iris pallida</name>
    <name type="common">Sweet iris</name>
    <dbReference type="NCBI Taxonomy" id="29817"/>
    <lineage>
        <taxon>Eukaryota</taxon>
        <taxon>Viridiplantae</taxon>
        <taxon>Streptophyta</taxon>
        <taxon>Embryophyta</taxon>
        <taxon>Tracheophyta</taxon>
        <taxon>Spermatophyta</taxon>
        <taxon>Magnoliopsida</taxon>
        <taxon>Liliopsida</taxon>
        <taxon>Asparagales</taxon>
        <taxon>Iridaceae</taxon>
        <taxon>Iridoideae</taxon>
        <taxon>Irideae</taxon>
        <taxon>Iris</taxon>
    </lineage>
</organism>
<reference evidence="2" key="1">
    <citation type="journal article" date="2023" name="GigaByte">
        <title>Genome assembly of the bearded iris, Iris pallida Lam.</title>
        <authorList>
            <person name="Bruccoleri R.E."/>
            <person name="Oakeley E.J."/>
            <person name="Faust A.M.E."/>
            <person name="Altorfer M."/>
            <person name="Dessus-Babus S."/>
            <person name="Burckhardt D."/>
            <person name="Oertli M."/>
            <person name="Naumann U."/>
            <person name="Petersen F."/>
            <person name="Wong J."/>
        </authorList>
    </citation>
    <scope>NUCLEOTIDE SEQUENCE</scope>
    <source>
        <strain evidence="2">GSM-AAB239-AS_SAM_17_03QT</strain>
    </source>
</reference>
<dbReference type="InterPro" id="IPR009027">
    <property type="entry name" value="Ribosomal_bL9/RNase_H1_N"/>
</dbReference>
<dbReference type="AlphaFoldDB" id="A0AAX6FKM8"/>
<dbReference type="Pfam" id="PF01693">
    <property type="entry name" value="Cauli_VI"/>
    <property type="match status" value="1"/>
</dbReference>
<gene>
    <name evidence="2" type="ORF">M6B38_413510</name>
</gene>
<reference evidence="2" key="2">
    <citation type="submission" date="2023-04" db="EMBL/GenBank/DDBJ databases">
        <authorList>
            <person name="Bruccoleri R.E."/>
            <person name="Oakeley E.J."/>
            <person name="Faust A.-M."/>
            <person name="Dessus-Babus S."/>
            <person name="Altorfer M."/>
            <person name="Burckhardt D."/>
            <person name="Oertli M."/>
            <person name="Naumann U."/>
            <person name="Petersen F."/>
            <person name="Wong J."/>
        </authorList>
    </citation>
    <scope>NUCLEOTIDE SEQUENCE</scope>
    <source>
        <strain evidence="2">GSM-AAB239-AS_SAM_17_03QT</strain>
        <tissue evidence="2">Leaf</tissue>
    </source>
</reference>
<comment type="caution">
    <text evidence="2">The sequence shown here is derived from an EMBL/GenBank/DDBJ whole genome shotgun (WGS) entry which is preliminary data.</text>
</comment>
<dbReference type="Gene3D" id="3.40.970.10">
    <property type="entry name" value="Ribonuclease H1, N-terminal domain"/>
    <property type="match status" value="1"/>
</dbReference>
<sequence length="173" mass="18987">MVKPKPIMEDASNAFYVVRKGDIIGIYKSLSDCQAQVSSLVCDPSVSVYKGYPLPKEIEKYLASSGLKNPLYSMHSDDVNEDLFGTLVPCPFQQPDGLAFLVDKSSKTAAQKKSKQAISKYMTFIIEFDGASKENPEKAGAGAVLRTIDGNMLLLSFAKDWELLPIMLPNTEP</sequence>
<dbReference type="Proteomes" id="UP001140949">
    <property type="component" value="Unassembled WGS sequence"/>
</dbReference>